<evidence type="ECO:0000313" key="2">
    <source>
        <dbReference type="EMBL" id="KCW76913.1"/>
    </source>
</evidence>
<evidence type="ECO:0000256" key="1">
    <source>
        <dbReference type="SAM" id="MobiDB-lite"/>
    </source>
</evidence>
<protein>
    <submittedName>
        <fullName evidence="2">Uncharacterized protein</fullName>
    </submittedName>
</protein>
<dbReference type="Gramene" id="KCW76913">
    <property type="protein sequence ID" value="KCW76913"/>
    <property type="gene ID" value="EUGRSUZ_D01262"/>
</dbReference>
<dbReference type="EMBL" id="KK198756">
    <property type="protein sequence ID" value="KCW76913.1"/>
    <property type="molecule type" value="Genomic_DNA"/>
</dbReference>
<gene>
    <name evidence="2" type="ORF">EUGRSUZ_D01262</name>
</gene>
<name>A0A059CEN5_EUCGR</name>
<accession>A0A059CEN5</accession>
<dbReference type="AlphaFoldDB" id="A0A059CEN5"/>
<organism evidence="2">
    <name type="scientific">Eucalyptus grandis</name>
    <name type="common">Flooded gum</name>
    <dbReference type="NCBI Taxonomy" id="71139"/>
    <lineage>
        <taxon>Eukaryota</taxon>
        <taxon>Viridiplantae</taxon>
        <taxon>Streptophyta</taxon>
        <taxon>Embryophyta</taxon>
        <taxon>Tracheophyta</taxon>
        <taxon>Spermatophyta</taxon>
        <taxon>Magnoliopsida</taxon>
        <taxon>eudicotyledons</taxon>
        <taxon>Gunneridae</taxon>
        <taxon>Pentapetalae</taxon>
        <taxon>rosids</taxon>
        <taxon>malvids</taxon>
        <taxon>Myrtales</taxon>
        <taxon>Myrtaceae</taxon>
        <taxon>Myrtoideae</taxon>
        <taxon>Eucalypteae</taxon>
        <taxon>Eucalyptus</taxon>
    </lineage>
</organism>
<reference evidence="2" key="1">
    <citation type="submission" date="2013-07" db="EMBL/GenBank/DDBJ databases">
        <title>The genome of Eucalyptus grandis.</title>
        <authorList>
            <person name="Schmutz J."/>
            <person name="Hayes R."/>
            <person name="Myburg A."/>
            <person name="Tuskan G."/>
            <person name="Grattapaglia D."/>
            <person name="Rokhsar D.S."/>
        </authorList>
    </citation>
    <scope>NUCLEOTIDE SEQUENCE</scope>
    <source>
        <tissue evidence="2">Leaf extractions</tissue>
    </source>
</reference>
<feature type="region of interest" description="Disordered" evidence="1">
    <location>
        <begin position="69"/>
        <end position="93"/>
    </location>
</feature>
<proteinExistence type="predicted"/>
<sequence>MVNRWRLPVDEDDRRRRNSKDVQRECELFLFLDRPSPCVFSQVCLRTSKMVPSPISVCLRLMINDCRRRQAPSDGQRKKATSNGGGGKNTQAGGSSVKMMISVILSITFNMVNHPYIMLRKCFNSVHVLVHHTRCN</sequence>
<dbReference type="InParanoid" id="A0A059CEN5"/>